<dbReference type="Proteomes" id="UP001385951">
    <property type="component" value="Unassembled WGS sequence"/>
</dbReference>
<evidence type="ECO:0000256" key="1">
    <source>
        <dbReference type="SAM" id="MobiDB-lite"/>
    </source>
</evidence>
<feature type="transmembrane region" description="Helical" evidence="2">
    <location>
        <begin position="155"/>
        <end position="176"/>
    </location>
</feature>
<feature type="region of interest" description="Disordered" evidence="1">
    <location>
        <begin position="1"/>
        <end position="25"/>
    </location>
</feature>
<feature type="compositionally biased region" description="Low complexity" evidence="1">
    <location>
        <begin position="66"/>
        <end position="75"/>
    </location>
</feature>
<keyword evidence="2" id="KW-1133">Transmembrane helix</keyword>
<gene>
    <name evidence="3" type="ORF">QCA50_000853</name>
</gene>
<reference evidence="3 4" key="1">
    <citation type="submission" date="2022-09" db="EMBL/GenBank/DDBJ databases">
        <authorList>
            <person name="Palmer J.M."/>
        </authorList>
    </citation>
    <scope>NUCLEOTIDE SEQUENCE [LARGE SCALE GENOMIC DNA]</scope>
    <source>
        <strain evidence="3 4">DSM 7382</strain>
    </source>
</reference>
<evidence type="ECO:0000313" key="4">
    <source>
        <dbReference type="Proteomes" id="UP001385951"/>
    </source>
</evidence>
<keyword evidence="4" id="KW-1185">Reference proteome</keyword>
<keyword evidence="2" id="KW-0472">Membrane</keyword>
<feature type="region of interest" description="Disordered" evidence="1">
    <location>
        <begin position="63"/>
        <end position="116"/>
    </location>
</feature>
<accession>A0AAW0GY07</accession>
<dbReference type="EMBL" id="JASBNA010000001">
    <property type="protein sequence ID" value="KAK7696200.1"/>
    <property type="molecule type" value="Genomic_DNA"/>
</dbReference>
<dbReference type="AlphaFoldDB" id="A0AAW0GY07"/>
<comment type="caution">
    <text evidence="3">The sequence shown here is derived from an EMBL/GenBank/DDBJ whole genome shotgun (WGS) entry which is preliminary data.</text>
</comment>
<evidence type="ECO:0000256" key="2">
    <source>
        <dbReference type="SAM" id="Phobius"/>
    </source>
</evidence>
<proteinExistence type="predicted"/>
<organism evidence="3 4">
    <name type="scientific">Cerrena zonata</name>
    <dbReference type="NCBI Taxonomy" id="2478898"/>
    <lineage>
        <taxon>Eukaryota</taxon>
        <taxon>Fungi</taxon>
        <taxon>Dikarya</taxon>
        <taxon>Basidiomycota</taxon>
        <taxon>Agaricomycotina</taxon>
        <taxon>Agaricomycetes</taxon>
        <taxon>Polyporales</taxon>
        <taxon>Cerrenaceae</taxon>
        <taxon>Cerrena</taxon>
    </lineage>
</organism>
<protein>
    <submittedName>
        <fullName evidence="3">Uncharacterized protein</fullName>
    </submittedName>
</protein>
<name>A0AAW0GY07_9APHY</name>
<sequence>MKGHIRLNGKLYHEDMNSSDGGSTVDSRLTRAGFDGTTINTTIVVQNEKGRKLESFHHGRVPAFLSSTSTPTPSESTHDSISQRGKLRVKTGPQDLPLPSHRQQTRATRQDPATRVAREKQVLNWPQEDSDEESIAENKVVIQHRSDGLALWQRGMYFLSGVVVLVVIVNNIHAFLTIPGFEQEERAFAFLYKA</sequence>
<keyword evidence="2" id="KW-0812">Transmembrane</keyword>
<evidence type="ECO:0000313" key="3">
    <source>
        <dbReference type="EMBL" id="KAK7696200.1"/>
    </source>
</evidence>